<keyword evidence="3" id="KW-1185">Reference proteome</keyword>
<feature type="domain" description="KIB1-4 beta-propeller" evidence="1">
    <location>
        <begin position="89"/>
        <end position="368"/>
    </location>
</feature>
<proteinExistence type="predicted"/>
<dbReference type="InterPro" id="IPR051304">
    <property type="entry name" value="SCF_F-box_domain"/>
</dbReference>
<dbReference type="AlphaFoldDB" id="A0A9D4XXK2"/>
<dbReference type="PANTHER" id="PTHR47123">
    <property type="entry name" value="F-BOX PROTEIN SKIP23"/>
    <property type="match status" value="1"/>
</dbReference>
<organism evidence="2 3">
    <name type="scientific">Pisum sativum</name>
    <name type="common">Garden pea</name>
    <name type="synonym">Lathyrus oleraceus</name>
    <dbReference type="NCBI Taxonomy" id="3888"/>
    <lineage>
        <taxon>Eukaryota</taxon>
        <taxon>Viridiplantae</taxon>
        <taxon>Streptophyta</taxon>
        <taxon>Embryophyta</taxon>
        <taxon>Tracheophyta</taxon>
        <taxon>Spermatophyta</taxon>
        <taxon>Magnoliopsida</taxon>
        <taxon>eudicotyledons</taxon>
        <taxon>Gunneridae</taxon>
        <taxon>Pentapetalae</taxon>
        <taxon>rosids</taxon>
        <taxon>fabids</taxon>
        <taxon>Fabales</taxon>
        <taxon>Fabaceae</taxon>
        <taxon>Papilionoideae</taxon>
        <taxon>50 kb inversion clade</taxon>
        <taxon>NPAAA clade</taxon>
        <taxon>Hologalegina</taxon>
        <taxon>IRL clade</taxon>
        <taxon>Fabeae</taxon>
        <taxon>Lathyrus</taxon>
    </lineage>
</organism>
<dbReference type="Proteomes" id="UP001058974">
    <property type="component" value="Chromosome 3"/>
</dbReference>
<dbReference type="Gramene" id="Psat03G0207300-T1">
    <property type="protein sequence ID" value="KAI5426496.1"/>
    <property type="gene ID" value="KIW84_032073"/>
</dbReference>
<dbReference type="Gramene" id="Psat3g058240.1">
    <property type="protein sequence ID" value="Psat3g058240.1.cds1"/>
    <property type="gene ID" value="Psat3g058240"/>
</dbReference>
<sequence length="401" mass="46833">MKSNLLVNFFFILYERWRLKVGCIHKETKSRTEVNVEKMSISKLPKELWTVIGQKLNTTIDVTRFRGTCCLWRSSLSHPSPNLCIPHHFFSLLQTKIYSIQPSSHDHNPSTSSSCSNKGWLIKVFQDPNSSKLYLLDLFTNERLTIEETMEKYLNLMNFRVVELFKLYTLCRKVEIDFSFEPNSYVCKVILFSIEDRCMVFELCSDKTLKVSNIGKKKKTVLKDDGAENEYFDDIILYKGQVYVVDKMGTVFWINALSLKLFQFSPKNVCCGESKMHVSMNCDINKKQLVEFDGSLYVIDLYVNDKKYYDGYFSKDVFVEVFKLDQEWGKWLDVKDLGDVSFVLGKDSNFALLAKEFYGCEGNCIYFASQFRTFCFSLESLVSKPPNMFWPCLRLFHPKNE</sequence>
<evidence type="ECO:0000259" key="1">
    <source>
        <dbReference type="Pfam" id="PF03478"/>
    </source>
</evidence>
<dbReference type="InterPro" id="IPR005174">
    <property type="entry name" value="KIB1-4_b-propeller"/>
</dbReference>
<evidence type="ECO:0000313" key="3">
    <source>
        <dbReference type="Proteomes" id="UP001058974"/>
    </source>
</evidence>
<gene>
    <name evidence="2" type="ORF">KIW84_032073</name>
</gene>
<comment type="caution">
    <text evidence="2">The sequence shown here is derived from an EMBL/GenBank/DDBJ whole genome shotgun (WGS) entry which is preliminary data.</text>
</comment>
<dbReference type="EMBL" id="JAMSHJ010000003">
    <property type="protein sequence ID" value="KAI5426496.1"/>
    <property type="molecule type" value="Genomic_DNA"/>
</dbReference>
<evidence type="ECO:0000313" key="2">
    <source>
        <dbReference type="EMBL" id="KAI5426496.1"/>
    </source>
</evidence>
<name>A0A9D4XXK2_PEA</name>
<reference evidence="2 3" key="1">
    <citation type="journal article" date="2022" name="Nat. Genet.">
        <title>Improved pea reference genome and pan-genome highlight genomic features and evolutionary characteristics.</title>
        <authorList>
            <person name="Yang T."/>
            <person name="Liu R."/>
            <person name="Luo Y."/>
            <person name="Hu S."/>
            <person name="Wang D."/>
            <person name="Wang C."/>
            <person name="Pandey M.K."/>
            <person name="Ge S."/>
            <person name="Xu Q."/>
            <person name="Li N."/>
            <person name="Li G."/>
            <person name="Huang Y."/>
            <person name="Saxena R.K."/>
            <person name="Ji Y."/>
            <person name="Li M."/>
            <person name="Yan X."/>
            <person name="He Y."/>
            <person name="Liu Y."/>
            <person name="Wang X."/>
            <person name="Xiang C."/>
            <person name="Varshney R.K."/>
            <person name="Ding H."/>
            <person name="Gao S."/>
            <person name="Zong X."/>
        </authorList>
    </citation>
    <scope>NUCLEOTIDE SEQUENCE [LARGE SCALE GENOMIC DNA]</scope>
    <source>
        <strain evidence="2 3">cv. Zhongwan 6</strain>
    </source>
</reference>
<dbReference type="Pfam" id="PF03478">
    <property type="entry name" value="Beta-prop_KIB1-4"/>
    <property type="match status" value="1"/>
</dbReference>
<dbReference type="PANTHER" id="PTHR47123:SF28">
    <property type="entry name" value="F-BOX DOMAIN-CONTAINING PROTEIN"/>
    <property type="match status" value="1"/>
</dbReference>
<protein>
    <recommendedName>
        <fullName evidence="1">KIB1-4 beta-propeller domain-containing protein</fullName>
    </recommendedName>
</protein>
<accession>A0A9D4XXK2</accession>